<sequence>MGRGPLGCDRNSMGTAVVGGMIFATILGIFLIPVMYCLVVWITARFKKNKAF</sequence>
<keyword evidence="1" id="KW-0472">Membrane</keyword>
<feature type="transmembrane region" description="Helical" evidence="1">
    <location>
        <begin position="20"/>
        <end position="44"/>
    </location>
</feature>
<dbReference type="SUPFAM" id="SSF82866">
    <property type="entry name" value="Multidrug efflux transporter AcrB transmembrane domain"/>
    <property type="match status" value="1"/>
</dbReference>
<keyword evidence="1" id="KW-1133">Transmembrane helix</keyword>
<dbReference type="Gene3D" id="1.20.1640.10">
    <property type="entry name" value="Multidrug efflux transporter AcrB transmembrane domain"/>
    <property type="match status" value="1"/>
</dbReference>
<keyword evidence="1" id="KW-0812">Transmembrane</keyword>
<evidence type="ECO:0000256" key="1">
    <source>
        <dbReference type="SAM" id="Phobius"/>
    </source>
</evidence>
<name>A0A1I3EPA1_SELRU</name>
<dbReference type="Pfam" id="PF00873">
    <property type="entry name" value="ACR_tran"/>
    <property type="match status" value="1"/>
</dbReference>
<dbReference type="GO" id="GO:0016020">
    <property type="term" value="C:membrane"/>
    <property type="evidence" value="ECO:0007669"/>
    <property type="project" value="InterPro"/>
</dbReference>
<dbReference type="GO" id="GO:0022857">
    <property type="term" value="F:transmembrane transporter activity"/>
    <property type="evidence" value="ECO:0007669"/>
    <property type="project" value="InterPro"/>
</dbReference>
<organism evidence="2 3">
    <name type="scientific">Selenomonas ruminantium</name>
    <dbReference type="NCBI Taxonomy" id="971"/>
    <lineage>
        <taxon>Bacteria</taxon>
        <taxon>Bacillati</taxon>
        <taxon>Bacillota</taxon>
        <taxon>Negativicutes</taxon>
        <taxon>Selenomonadales</taxon>
        <taxon>Selenomonadaceae</taxon>
        <taxon>Selenomonas</taxon>
    </lineage>
</organism>
<gene>
    <name evidence="2" type="ORF">SAMN04487861_11116</name>
</gene>
<evidence type="ECO:0000313" key="2">
    <source>
        <dbReference type="EMBL" id="SFI00779.1"/>
    </source>
</evidence>
<reference evidence="2 3" key="1">
    <citation type="submission" date="2016-10" db="EMBL/GenBank/DDBJ databases">
        <authorList>
            <person name="de Groot N.N."/>
        </authorList>
    </citation>
    <scope>NUCLEOTIDE SEQUENCE [LARGE SCALE GENOMIC DNA]</scope>
    <source>
        <strain evidence="2 3">Z108</strain>
    </source>
</reference>
<accession>A0A1I3EPA1</accession>
<evidence type="ECO:0000313" key="3">
    <source>
        <dbReference type="Proteomes" id="UP000183639"/>
    </source>
</evidence>
<dbReference type="AlphaFoldDB" id="A0A1I3EPA1"/>
<dbReference type="InterPro" id="IPR001036">
    <property type="entry name" value="Acrflvin-R"/>
</dbReference>
<dbReference type="Proteomes" id="UP000183639">
    <property type="component" value="Unassembled WGS sequence"/>
</dbReference>
<protein>
    <submittedName>
        <fullName evidence="2">AcrB/AcrD/AcrF family protein</fullName>
    </submittedName>
</protein>
<proteinExistence type="predicted"/>
<dbReference type="EMBL" id="FOQK01000011">
    <property type="protein sequence ID" value="SFI00779.1"/>
    <property type="molecule type" value="Genomic_DNA"/>
</dbReference>